<gene>
    <name evidence="3" type="ORF">ACFSUC_16000</name>
</gene>
<protein>
    <submittedName>
        <fullName evidence="3">GNAT family N-acetyltransferase</fullName>
        <ecNumber evidence="3">2.3.1.-</ecNumber>
    </submittedName>
</protein>
<organism evidence="3 4">
    <name type="scientific">Marinicrinis sediminis</name>
    <dbReference type="NCBI Taxonomy" id="1652465"/>
    <lineage>
        <taxon>Bacteria</taxon>
        <taxon>Bacillati</taxon>
        <taxon>Bacillota</taxon>
        <taxon>Bacilli</taxon>
        <taxon>Bacillales</taxon>
        <taxon>Paenibacillaceae</taxon>
    </lineage>
</organism>
<keyword evidence="3" id="KW-0012">Acyltransferase</keyword>
<keyword evidence="1 3" id="KW-0808">Transferase</keyword>
<feature type="domain" description="N-acetyltransferase" evidence="2">
    <location>
        <begin position="1"/>
        <end position="121"/>
    </location>
</feature>
<accession>A0ABW5RF02</accession>
<dbReference type="CDD" id="cd04301">
    <property type="entry name" value="NAT_SF"/>
    <property type="match status" value="1"/>
</dbReference>
<evidence type="ECO:0000256" key="1">
    <source>
        <dbReference type="ARBA" id="ARBA00022679"/>
    </source>
</evidence>
<dbReference type="InterPro" id="IPR016181">
    <property type="entry name" value="Acyl_CoA_acyltransferase"/>
</dbReference>
<keyword evidence="4" id="KW-1185">Reference proteome</keyword>
<dbReference type="Pfam" id="PF00583">
    <property type="entry name" value="Acetyltransf_1"/>
    <property type="match status" value="1"/>
</dbReference>
<dbReference type="RefSeq" id="WP_379930630.1">
    <property type="nucleotide sequence ID" value="NZ_JBHUMM010000043.1"/>
</dbReference>
<dbReference type="PANTHER" id="PTHR13947:SF37">
    <property type="entry name" value="LD18367P"/>
    <property type="match status" value="1"/>
</dbReference>
<dbReference type="PROSITE" id="PS51186">
    <property type="entry name" value="GNAT"/>
    <property type="match status" value="1"/>
</dbReference>
<dbReference type="EMBL" id="JBHUMM010000043">
    <property type="protein sequence ID" value="MFD2673074.1"/>
    <property type="molecule type" value="Genomic_DNA"/>
</dbReference>
<dbReference type="InterPro" id="IPR050769">
    <property type="entry name" value="NAT_camello-type"/>
</dbReference>
<comment type="caution">
    <text evidence="3">The sequence shown here is derived from an EMBL/GenBank/DDBJ whole genome shotgun (WGS) entry which is preliminary data.</text>
</comment>
<dbReference type="Gene3D" id="3.40.630.30">
    <property type="match status" value="1"/>
</dbReference>
<evidence type="ECO:0000313" key="4">
    <source>
        <dbReference type="Proteomes" id="UP001597497"/>
    </source>
</evidence>
<sequence length="121" mass="13830">MLCTYIGLADKDLIHPEPNEQKDCSNLTITNQAAGFTQLYPSFSSVSMRKTWVLNDLYVDPDHRGCGVAAQLIEHVKQFAHETRAVRVSLSTAINNETAQRLYERTGFQKDQQFFHYAYTL</sequence>
<dbReference type="PANTHER" id="PTHR13947">
    <property type="entry name" value="GNAT FAMILY N-ACETYLTRANSFERASE"/>
    <property type="match status" value="1"/>
</dbReference>
<evidence type="ECO:0000313" key="3">
    <source>
        <dbReference type="EMBL" id="MFD2673074.1"/>
    </source>
</evidence>
<dbReference type="SUPFAM" id="SSF55729">
    <property type="entry name" value="Acyl-CoA N-acyltransferases (Nat)"/>
    <property type="match status" value="1"/>
</dbReference>
<dbReference type="InterPro" id="IPR000182">
    <property type="entry name" value="GNAT_dom"/>
</dbReference>
<reference evidence="4" key="1">
    <citation type="journal article" date="2019" name="Int. J. Syst. Evol. Microbiol.">
        <title>The Global Catalogue of Microorganisms (GCM) 10K type strain sequencing project: providing services to taxonomists for standard genome sequencing and annotation.</title>
        <authorList>
            <consortium name="The Broad Institute Genomics Platform"/>
            <consortium name="The Broad Institute Genome Sequencing Center for Infectious Disease"/>
            <person name="Wu L."/>
            <person name="Ma J."/>
        </authorList>
    </citation>
    <scope>NUCLEOTIDE SEQUENCE [LARGE SCALE GENOMIC DNA]</scope>
    <source>
        <strain evidence="4">KCTC 33676</strain>
    </source>
</reference>
<proteinExistence type="predicted"/>
<dbReference type="EC" id="2.3.1.-" evidence="3"/>
<name>A0ABW5RF02_9BACL</name>
<dbReference type="GO" id="GO:0016746">
    <property type="term" value="F:acyltransferase activity"/>
    <property type="evidence" value="ECO:0007669"/>
    <property type="project" value="UniProtKB-KW"/>
</dbReference>
<dbReference type="Proteomes" id="UP001597497">
    <property type="component" value="Unassembled WGS sequence"/>
</dbReference>
<evidence type="ECO:0000259" key="2">
    <source>
        <dbReference type="PROSITE" id="PS51186"/>
    </source>
</evidence>